<evidence type="ECO:0000259" key="4">
    <source>
        <dbReference type="SMART" id="SM00965"/>
    </source>
</evidence>
<dbReference type="Gene3D" id="3.30.1370.130">
    <property type="match status" value="1"/>
</dbReference>
<gene>
    <name evidence="5" type="ORF">METZ01_LOCUS202561</name>
</gene>
<dbReference type="InterPro" id="IPR038591">
    <property type="entry name" value="NolW-like_sf"/>
</dbReference>
<keyword evidence="3" id="KW-0998">Cell outer membrane</keyword>
<evidence type="ECO:0000313" key="5">
    <source>
        <dbReference type="EMBL" id="SVB49707.1"/>
    </source>
</evidence>
<dbReference type="PANTHER" id="PTHR30604">
    <property type="entry name" value="PROTEIN TRANSPORT PROTEIN HOFQ"/>
    <property type="match status" value="1"/>
</dbReference>
<dbReference type="InterPro" id="IPR051808">
    <property type="entry name" value="Type_IV_pilus_biogenesis"/>
</dbReference>
<organism evidence="5">
    <name type="scientific">marine metagenome</name>
    <dbReference type="NCBI Taxonomy" id="408172"/>
    <lineage>
        <taxon>unclassified sequences</taxon>
        <taxon>metagenomes</taxon>
        <taxon>ecological metagenomes</taxon>
    </lineage>
</organism>
<sequence>MILSASTFFAQDYSPITKTGEKYDLSAKMSINMKDSDIRNILMMIGELTNLNIVISPDVQDTITANLENVSVKAALDAILKPNGYSYFVQENILIIKTIATEMVGELVTVIKKLNYINADDLSSPLGTVMSSRGKLQSFTPLVTPGAGGAVSNIIVISDVQEYMPQILNMIEQLDISIPNINIAVRFIESQMDTTRGFGIDWSKAPVQLGQ</sequence>
<evidence type="ECO:0000256" key="2">
    <source>
        <dbReference type="ARBA" id="ARBA00023136"/>
    </source>
</evidence>
<evidence type="ECO:0000256" key="1">
    <source>
        <dbReference type="ARBA" id="ARBA00022448"/>
    </source>
</evidence>
<protein>
    <recommendedName>
        <fullName evidence="4">Secretin/TonB short N-terminal domain-containing protein</fullName>
    </recommendedName>
</protein>
<keyword evidence="1" id="KW-0813">Transport</keyword>
<dbReference type="AlphaFoldDB" id="A0A382EIK3"/>
<proteinExistence type="predicted"/>
<dbReference type="Gene3D" id="3.30.1370.120">
    <property type="match status" value="1"/>
</dbReference>
<dbReference type="GO" id="GO:0019867">
    <property type="term" value="C:outer membrane"/>
    <property type="evidence" value="ECO:0007669"/>
    <property type="project" value="InterPro"/>
</dbReference>
<keyword evidence="2" id="KW-0472">Membrane</keyword>
<accession>A0A382EIK3</accession>
<dbReference type="SMART" id="SM00965">
    <property type="entry name" value="STN"/>
    <property type="match status" value="1"/>
</dbReference>
<feature type="non-terminal residue" evidence="5">
    <location>
        <position position="211"/>
    </location>
</feature>
<reference evidence="5" key="1">
    <citation type="submission" date="2018-05" db="EMBL/GenBank/DDBJ databases">
        <authorList>
            <person name="Lanie J.A."/>
            <person name="Ng W.-L."/>
            <person name="Kazmierczak K.M."/>
            <person name="Andrzejewski T.M."/>
            <person name="Davidsen T.M."/>
            <person name="Wayne K.J."/>
            <person name="Tettelin H."/>
            <person name="Glass J.I."/>
            <person name="Rusch D."/>
            <person name="Podicherti R."/>
            <person name="Tsui H.-C.T."/>
            <person name="Winkler M.E."/>
        </authorList>
    </citation>
    <scope>NUCLEOTIDE SEQUENCE</scope>
</reference>
<feature type="domain" description="Secretin/TonB short N-terminal" evidence="4">
    <location>
        <begin position="51"/>
        <end position="99"/>
    </location>
</feature>
<name>A0A382EIK3_9ZZZZ</name>
<evidence type="ECO:0000256" key="3">
    <source>
        <dbReference type="ARBA" id="ARBA00023237"/>
    </source>
</evidence>
<dbReference type="InterPro" id="IPR011662">
    <property type="entry name" value="Secretin/TonB_short_N"/>
</dbReference>
<dbReference type="PANTHER" id="PTHR30604:SF1">
    <property type="entry name" value="DNA UTILIZATION PROTEIN HOFQ"/>
    <property type="match status" value="1"/>
</dbReference>
<dbReference type="EMBL" id="UINC01044357">
    <property type="protein sequence ID" value="SVB49707.1"/>
    <property type="molecule type" value="Genomic_DNA"/>
</dbReference>
<dbReference type="Pfam" id="PF07660">
    <property type="entry name" value="STN"/>
    <property type="match status" value="1"/>
</dbReference>